<evidence type="ECO:0000259" key="14">
    <source>
        <dbReference type="SMART" id="SM01044"/>
    </source>
</evidence>
<evidence type="ECO:0000256" key="9">
    <source>
        <dbReference type="ARBA" id="ARBA00022884"/>
    </source>
</evidence>
<dbReference type="EMBL" id="MVGT01004391">
    <property type="protein sequence ID" value="OUZ99716.1"/>
    <property type="molecule type" value="Genomic_DNA"/>
</dbReference>
<comment type="subcellular location">
    <subcellularLocation>
        <location evidence="2">Cytoplasm</location>
    </subcellularLocation>
    <subcellularLocation>
        <location evidence="1">Nucleus</location>
    </subcellularLocation>
</comment>
<keyword evidence="4" id="KW-0813">Transport</keyword>
<evidence type="ECO:0000256" key="4">
    <source>
        <dbReference type="ARBA" id="ARBA00022448"/>
    </source>
</evidence>
<dbReference type="GO" id="GO:0005737">
    <property type="term" value="C:cytoplasm"/>
    <property type="evidence" value="ECO:0007669"/>
    <property type="project" value="UniProtKB-SubCell"/>
</dbReference>
<dbReference type="PANTHER" id="PTHR46837">
    <property type="entry name" value="PROTEIN MLN51 HOMOLOG"/>
    <property type="match status" value="1"/>
</dbReference>
<feature type="compositionally biased region" description="Basic and acidic residues" evidence="13">
    <location>
        <begin position="40"/>
        <end position="53"/>
    </location>
</feature>
<evidence type="ECO:0000256" key="10">
    <source>
        <dbReference type="ARBA" id="ARBA00023161"/>
    </source>
</evidence>
<dbReference type="Pfam" id="PF09405">
    <property type="entry name" value="Btz"/>
    <property type="match status" value="1"/>
</dbReference>
<dbReference type="GO" id="GO:0035145">
    <property type="term" value="C:exon-exon junction complex"/>
    <property type="evidence" value="ECO:0007669"/>
    <property type="project" value="InterPro"/>
</dbReference>
<evidence type="ECO:0000256" key="2">
    <source>
        <dbReference type="ARBA" id="ARBA00004496"/>
    </source>
</evidence>
<dbReference type="GO" id="GO:0008380">
    <property type="term" value="P:RNA splicing"/>
    <property type="evidence" value="ECO:0007669"/>
    <property type="project" value="UniProtKB-KW"/>
</dbReference>
<dbReference type="GO" id="GO:0006397">
    <property type="term" value="P:mRNA processing"/>
    <property type="evidence" value="ECO:0007669"/>
    <property type="project" value="UniProtKB-KW"/>
</dbReference>
<feature type="region of interest" description="Disordered" evidence="13">
    <location>
        <begin position="618"/>
        <end position="658"/>
    </location>
</feature>
<feature type="compositionally biased region" description="Low complexity" evidence="13">
    <location>
        <begin position="475"/>
        <end position="486"/>
    </location>
</feature>
<evidence type="ECO:0000256" key="1">
    <source>
        <dbReference type="ARBA" id="ARBA00004123"/>
    </source>
</evidence>
<feature type="region of interest" description="Disordered" evidence="13">
    <location>
        <begin position="1"/>
        <end position="363"/>
    </location>
</feature>
<dbReference type="GO" id="GO:0000184">
    <property type="term" value="P:nuclear-transcribed mRNA catabolic process, nonsense-mediated decay"/>
    <property type="evidence" value="ECO:0007669"/>
    <property type="project" value="UniProtKB-KW"/>
</dbReference>
<dbReference type="SMART" id="SM01044">
    <property type="entry name" value="Btz"/>
    <property type="match status" value="1"/>
</dbReference>
<keyword evidence="9" id="KW-0694">RNA-binding</keyword>
<dbReference type="InterPro" id="IPR018545">
    <property type="entry name" value="Btz_dom"/>
</dbReference>
<organism evidence="15 16">
    <name type="scientific">Macleaya cordata</name>
    <name type="common">Five-seeded plume-poppy</name>
    <name type="synonym">Bocconia cordata</name>
    <dbReference type="NCBI Taxonomy" id="56857"/>
    <lineage>
        <taxon>Eukaryota</taxon>
        <taxon>Viridiplantae</taxon>
        <taxon>Streptophyta</taxon>
        <taxon>Embryophyta</taxon>
        <taxon>Tracheophyta</taxon>
        <taxon>Spermatophyta</taxon>
        <taxon>Magnoliopsida</taxon>
        <taxon>Ranunculales</taxon>
        <taxon>Papaveraceae</taxon>
        <taxon>Papaveroideae</taxon>
        <taxon>Macleaya</taxon>
    </lineage>
</organism>
<dbReference type="Proteomes" id="UP000195402">
    <property type="component" value="Unassembled WGS sequence"/>
</dbReference>
<dbReference type="OMA" id="ADEGLHI"/>
<keyword evidence="8" id="KW-0810">Translation regulation</keyword>
<feature type="compositionally biased region" description="Basic residues" evidence="13">
    <location>
        <begin position="206"/>
        <end position="216"/>
    </location>
</feature>
<dbReference type="AlphaFoldDB" id="A0A200PNC8"/>
<dbReference type="GO" id="GO:0006417">
    <property type="term" value="P:regulation of translation"/>
    <property type="evidence" value="ECO:0007669"/>
    <property type="project" value="UniProtKB-KW"/>
</dbReference>
<sequence>MPVAGDDEEPEYESDPEEAPLPLTMRRREASDDEEGDGEEREKLSRTDPRVGIDSDVESDGQGGAPGYDDEESEVEEEEEVEEEDDEIEEDEYEERERGDNDVDEVEVSAVVLESGGDGQRSGEESMEFQGKNQGEGEKKENEPFAVPTAGAFYMHDDRFRENGGGRHRRTPGGRKLWESKDDRKWGHDKFEEMNLQETHYEKERRKGHFRGRGKKRGTDRGYVRGNRPRTYDDSNNQNHAPKSVRGRGPRKYEPPMKNNSEAPPTQNKQSGKSHETTLNNNSSGRSTHSHTSNAQSDPAPRKHVFASSLSSASPPFYPSGSSSQDVLVTQKRDVQAGTSNRNIPPVVAEEKFSMSHPNSLLRGKTVVDPIGQDRLYIDESIRPVVGKLANLQMQSAGSSPVNSTQPPQSRGKGRGSDIAGQHSYQPTSSHNQVNRGSLQTQLPTVQQKPVSPVQPVRVSTQQLGQHPGGGSQASSPPKGSSTNSSEPGETESPPGSSKSKTALVAKGKGNVQGSGRGSFLYSGAHVIGASGTMGVAHGDQNFPGTPALLPVMQFGGQHPGGIPAVGMALPGYVAQPQLGFGNSEMTWVPVLAGAAGALGAPYCSPYLTVDGGYYARPSGQTSSSGVSRDVSTNKPSSGWKSPQKPGNKLGASPPCGK</sequence>
<feature type="compositionally biased region" description="Polar residues" evidence="13">
    <location>
        <begin position="258"/>
        <end position="297"/>
    </location>
</feature>
<feature type="compositionally biased region" description="Low complexity" evidence="13">
    <location>
        <begin position="444"/>
        <end position="463"/>
    </location>
</feature>
<evidence type="ECO:0000256" key="13">
    <source>
        <dbReference type="SAM" id="MobiDB-lite"/>
    </source>
</evidence>
<keyword evidence="6" id="KW-0507">mRNA processing</keyword>
<feature type="compositionally biased region" description="Polar residues" evidence="13">
    <location>
        <begin position="423"/>
        <end position="443"/>
    </location>
</feature>
<proteinExistence type="inferred from homology"/>
<feature type="domain" description="Btz" evidence="14">
    <location>
        <begin position="109"/>
        <end position="218"/>
    </location>
</feature>
<evidence type="ECO:0000256" key="3">
    <source>
        <dbReference type="ARBA" id="ARBA00009548"/>
    </source>
</evidence>
<dbReference type="GO" id="GO:0003729">
    <property type="term" value="F:mRNA binding"/>
    <property type="evidence" value="ECO:0007669"/>
    <property type="project" value="InterPro"/>
</dbReference>
<protein>
    <submittedName>
        <fullName evidence="15">Btz domain</fullName>
    </submittedName>
</protein>
<evidence type="ECO:0000256" key="11">
    <source>
        <dbReference type="ARBA" id="ARBA00023187"/>
    </source>
</evidence>
<evidence type="ECO:0000313" key="16">
    <source>
        <dbReference type="Proteomes" id="UP000195402"/>
    </source>
</evidence>
<keyword evidence="11" id="KW-0508">mRNA splicing</keyword>
<accession>A0A200PNC8</accession>
<comment type="similarity">
    <text evidence="3">Belongs to the CASC3 family.</text>
</comment>
<feature type="compositionally biased region" description="Basic and acidic residues" evidence="13">
    <location>
        <begin position="155"/>
        <end position="165"/>
    </location>
</feature>
<keyword evidence="12" id="KW-0539">Nucleus</keyword>
<feature type="compositionally biased region" description="Acidic residues" evidence="13">
    <location>
        <begin position="68"/>
        <end position="94"/>
    </location>
</feature>
<dbReference type="GO" id="GO:0051028">
    <property type="term" value="P:mRNA transport"/>
    <property type="evidence" value="ECO:0007669"/>
    <property type="project" value="UniProtKB-KW"/>
</dbReference>
<keyword evidence="16" id="KW-1185">Reference proteome</keyword>
<feature type="compositionally biased region" description="Low complexity" evidence="13">
    <location>
        <begin position="306"/>
        <end position="315"/>
    </location>
</feature>
<dbReference type="InParanoid" id="A0A200PNC8"/>
<feature type="compositionally biased region" description="Polar residues" evidence="13">
    <location>
        <begin position="394"/>
        <end position="409"/>
    </location>
</feature>
<dbReference type="PANTHER" id="PTHR46837:SF5">
    <property type="entry name" value="PROTEIN MLN51 HOMOLOG"/>
    <property type="match status" value="1"/>
</dbReference>
<keyword evidence="5" id="KW-0963">Cytoplasm</keyword>
<feature type="compositionally biased region" description="Acidic residues" evidence="13">
    <location>
        <begin position="1"/>
        <end position="18"/>
    </location>
</feature>
<feature type="region of interest" description="Disordered" evidence="13">
    <location>
        <begin position="394"/>
        <end position="510"/>
    </location>
</feature>
<dbReference type="InterPro" id="IPR044796">
    <property type="entry name" value="MLN51_plant"/>
</dbReference>
<evidence type="ECO:0000256" key="12">
    <source>
        <dbReference type="ARBA" id="ARBA00023242"/>
    </source>
</evidence>
<evidence type="ECO:0000256" key="8">
    <source>
        <dbReference type="ARBA" id="ARBA00022845"/>
    </source>
</evidence>
<dbReference type="OrthoDB" id="660348at2759"/>
<evidence type="ECO:0000256" key="7">
    <source>
        <dbReference type="ARBA" id="ARBA00022816"/>
    </source>
</evidence>
<feature type="compositionally biased region" description="Basic and acidic residues" evidence="13">
    <location>
        <begin position="176"/>
        <end position="205"/>
    </location>
</feature>
<evidence type="ECO:0000313" key="15">
    <source>
        <dbReference type="EMBL" id="OUZ99716.1"/>
    </source>
</evidence>
<keyword evidence="10" id="KW-0866">Nonsense-mediated mRNA decay</keyword>
<evidence type="ECO:0000256" key="5">
    <source>
        <dbReference type="ARBA" id="ARBA00022490"/>
    </source>
</evidence>
<reference evidence="15 16" key="1">
    <citation type="journal article" date="2017" name="Mol. Plant">
        <title>The Genome of Medicinal Plant Macleaya cordata Provides New Insights into Benzylisoquinoline Alkaloids Metabolism.</title>
        <authorList>
            <person name="Liu X."/>
            <person name="Liu Y."/>
            <person name="Huang P."/>
            <person name="Ma Y."/>
            <person name="Qing Z."/>
            <person name="Tang Q."/>
            <person name="Cao H."/>
            <person name="Cheng P."/>
            <person name="Zheng Y."/>
            <person name="Yuan Z."/>
            <person name="Zhou Y."/>
            <person name="Liu J."/>
            <person name="Tang Z."/>
            <person name="Zhuo Y."/>
            <person name="Zhang Y."/>
            <person name="Yu L."/>
            <person name="Huang J."/>
            <person name="Yang P."/>
            <person name="Peng Q."/>
            <person name="Zhang J."/>
            <person name="Jiang W."/>
            <person name="Zhang Z."/>
            <person name="Lin K."/>
            <person name="Ro D.K."/>
            <person name="Chen X."/>
            <person name="Xiong X."/>
            <person name="Shang Y."/>
            <person name="Huang S."/>
            <person name="Zeng J."/>
        </authorList>
    </citation>
    <scope>NUCLEOTIDE SEQUENCE [LARGE SCALE GENOMIC DNA]</scope>
    <source>
        <strain evidence="16">cv. BLH2017</strain>
        <tissue evidence="15">Root</tissue>
    </source>
</reference>
<comment type="caution">
    <text evidence="15">The sequence shown here is derived from an EMBL/GenBank/DDBJ whole genome shotgun (WGS) entry which is preliminary data.</text>
</comment>
<dbReference type="STRING" id="56857.A0A200PNC8"/>
<evidence type="ECO:0000256" key="6">
    <source>
        <dbReference type="ARBA" id="ARBA00022664"/>
    </source>
</evidence>
<keyword evidence="7" id="KW-0509">mRNA transport</keyword>
<dbReference type="FunCoup" id="A0A200PNC8">
    <property type="interactions" value="2501"/>
</dbReference>
<feature type="compositionally biased region" description="Polar residues" evidence="13">
    <location>
        <begin position="619"/>
        <end position="641"/>
    </location>
</feature>
<name>A0A200PNC8_MACCD</name>
<gene>
    <name evidence="15" type="ORF">BVC80_9063g87</name>
</gene>